<dbReference type="InterPro" id="IPR004435">
    <property type="entry name" value="MobB_dom"/>
</dbReference>
<reference evidence="2 3" key="1">
    <citation type="submission" date="2023-04" db="EMBL/GenBank/DDBJ databases">
        <title>Jannaschia ovalis sp. nov., a marine bacterium isolated from sea tidal flat.</title>
        <authorList>
            <person name="Kwon D.Y."/>
            <person name="Kim J.-J."/>
        </authorList>
    </citation>
    <scope>NUCLEOTIDE SEQUENCE [LARGE SCALE GENOMIC DNA]</scope>
    <source>
        <strain evidence="2 3">GRR-S6-38</strain>
    </source>
</reference>
<dbReference type="InterPro" id="IPR052539">
    <property type="entry name" value="MGD_biosynthesis_adapter"/>
</dbReference>
<gene>
    <name evidence="2" type="primary">mobB</name>
    <name evidence="2" type="ORF">P8627_05865</name>
</gene>
<evidence type="ECO:0000313" key="2">
    <source>
        <dbReference type="EMBL" id="WGH79786.1"/>
    </source>
</evidence>
<accession>A0ABY8LF35</accession>
<dbReference type="EMBL" id="CP122537">
    <property type="protein sequence ID" value="WGH79786.1"/>
    <property type="molecule type" value="Genomic_DNA"/>
</dbReference>
<feature type="domain" description="Molybdopterin-guanine dinucleotide biosynthesis protein B (MobB)" evidence="1">
    <location>
        <begin position="4"/>
        <end position="130"/>
    </location>
</feature>
<sequence length="166" mass="17523">MRLIGIVGHKNGGKTTLTERLVAEMTSRGLTVSTLKRSHHALDLDSPGTDSFRHRAAGAHQVALVSDARLTLMEERAGLSLEDALARLAPCDVALAEGWKRGTHFRIEAWRPETGAQPLAQTDAGIAAVAAGATSIRAMAASGPCDVTCPVFDLNDVAAIADFVLR</sequence>
<dbReference type="Gene3D" id="3.40.50.300">
    <property type="entry name" value="P-loop containing nucleotide triphosphate hydrolases"/>
    <property type="match status" value="1"/>
</dbReference>
<name>A0ABY8LF35_9RHOB</name>
<proteinExistence type="predicted"/>
<keyword evidence="3" id="KW-1185">Reference proteome</keyword>
<dbReference type="PANTHER" id="PTHR40072:SF1">
    <property type="entry name" value="MOLYBDOPTERIN-GUANINE DINUCLEOTIDE BIOSYNTHESIS ADAPTER PROTEIN"/>
    <property type="match status" value="1"/>
</dbReference>
<dbReference type="Proteomes" id="UP001243420">
    <property type="component" value="Chromosome"/>
</dbReference>
<protein>
    <submittedName>
        <fullName evidence="2">Molybdopterin-guanine dinucleotide biosynthesis protein B</fullName>
    </submittedName>
</protein>
<dbReference type="CDD" id="cd03116">
    <property type="entry name" value="MobB"/>
    <property type="match status" value="1"/>
</dbReference>
<dbReference type="NCBIfam" id="TIGR00176">
    <property type="entry name" value="mobB"/>
    <property type="match status" value="1"/>
</dbReference>
<organism evidence="2 3">
    <name type="scientific">Jannaschia ovalis</name>
    <dbReference type="NCBI Taxonomy" id="3038773"/>
    <lineage>
        <taxon>Bacteria</taxon>
        <taxon>Pseudomonadati</taxon>
        <taxon>Pseudomonadota</taxon>
        <taxon>Alphaproteobacteria</taxon>
        <taxon>Rhodobacterales</taxon>
        <taxon>Roseobacteraceae</taxon>
        <taxon>Jannaschia</taxon>
    </lineage>
</organism>
<dbReference type="PANTHER" id="PTHR40072">
    <property type="entry name" value="MOLYBDOPTERIN-GUANINE DINUCLEOTIDE BIOSYNTHESIS ADAPTER PROTEIN-RELATED"/>
    <property type="match status" value="1"/>
</dbReference>
<dbReference type="RefSeq" id="WP_279966725.1">
    <property type="nucleotide sequence ID" value="NZ_CP122537.1"/>
</dbReference>
<dbReference type="Pfam" id="PF03205">
    <property type="entry name" value="MobB"/>
    <property type="match status" value="1"/>
</dbReference>
<dbReference type="InterPro" id="IPR027417">
    <property type="entry name" value="P-loop_NTPase"/>
</dbReference>
<evidence type="ECO:0000259" key="1">
    <source>
        <dbReference type="Pfam" id="PF03205"/>
    </source>
</evidence>
<dbReference type="SUPFAM" id="SSF52540">
    <property type="entry name" value="P-loop containing nucleoside triphosphate hydrolases"/>
    <property type="match status" value="1"/>
</dbReference>
<evidence type="ECO:0000313" key="3">
    <source>
        <dbReference type="Proteomes" id="UP001243420"/>
    </source>
</evidence>